<dbReference type="Proteomes" id="UP000290289">
    <property type="component" value="Chromosome 2"/>
</dbReference>
<evidence type="ECO:0000313" key="4">
    <source>
        <dbReference type="Proteomes" id="UP000290289"/>
    </source>
</evidence>
<feature type="signal peptide" evidence="1">
    <location>
        <begin position="1"/>
        <end position="15"/>
    </location>
</feature>
<keyword evidence="1" id="KW-0732">Signal</keyword>
<dbReference type="InterPro" id="IPR053151">
    <property type="entry name" value="RNase_H-like"/>
</dbReference>
<gene>
    <name evidence="3" type="ORF">DVH24_018079</name>
</gene>
<organism evidence="3 4">
    <name type="scientific">Malus domestica</name>
    <name type="common">Apple</name>
    <name type="synonym">Pyrus malus</name>
    <dbReference type="NCBI Taxonomy" id="3750"/>
    <lineage>
        <taxon>Eukaryota</taxon>
        <taxon>Viridiplantae</taxon>
        <taxon>Streptophyta</taxon>
        <taxon>Embryophyta</taxon>
        <taxon>Tracheophyta</taxon>
        <taxon>Spermatophyta</taxon>
        <taxon>Magnoliopsida</taxon>
        <taxon>eudicotyledons</taxon>
        <taxon>Gunneridae</taxon>
        <taxon>Pentapetalae</taxon>
        <taxon>rosids</taxon>
        <taxon>fabids</taxon>
        <taxon>Rosales</taxon>
        <taxon>Rosaceae</taxon>
        <taxon>Amygdaloideae</taxon>
        <taxon>Maleae</taxon>
        <taxon>Malus</taxon>
    </lineage>
</organism>
<feature type="chain" id="PRO_5019852707" description="RNase H type-1 domain-containing protein" evidence="1">
    <location>
        <begin position="16"/>
        <end position="126"/>
    </location>
</feature>
<dbReference type="GO" id="GO:0004523">
    <property type="term" value="F:RNA-DNA hybrid ribonuclease activity"/>
    <property type="evidence" value="ECO:0007669"/>
    <property type="project" value="InterPro"/>
</dbReference>
<name>A0A498KF87_MALDO</name>
<dbReference type="AlphaFoldDB" id="A0A498KF87"/>
<dbReference type="CDD" id="cd06222">
    <property type="entry name" value="RNase_H_like"/>
    <property type="match status" value="1"/>
</dbReference>
<accession>A0A498KF87</accession>
<feature type="domain" description="RNase H type-1" evidence="2">
    <location>
        <begin position="26"/>
        <end position="97"/>
    </location>
</feature>
<comment type="caution">
    <text evidence="3">The sequence shown here is derived from an EMBL/GenBank/DDBJ whole genome shotgun (WGS) entry which is preliminary data.</text>
</comment>
<evidence type="ECO:0000259" key="2">
    <source>
        <dbReference type="Pfam" id="PF13456"/>
    </source>
</evidence>
<dbReference type="PANTHER" id="PTHR47723:SF19">
    <property type="entry name" value="POLYNUCLEOTIDYL TRANSFERASE, RIBONUCLEASE H-LIKE SUPERFAMILY PROTEIN"/>
    <property type="match status" value="1"/>
</dbReference>
<evidence type="ECO:0000256" key="1">
    <source>
        <dbReference type="SAM" id="SignalP"/>
    </source>
</evidence>
<dbReference type="InterPro" id="IPR044730">
    <property type="entry name" value="RNase_H-like_dom_plant"/>
</dbReference>
<sequence>MSMLFFVQIRSVGVSVWFFVTKPVAMLEAAQRHWRVVILESNALQVVQALHSPHCGVSATGLLIEDVKASLQSFATVKVNHICTSTNVVTHSMAKLAFSSTVPSLWFEVPPVITIQDALLHDCILH</sequence>
<evidence type="ECO:0000313" key="3">
    <source>
        <dbReference type="EMBL" id="RXI06037.1"/>
    </source>
</evidence>
<dbReference type="InterPro" id="IPR002156">
    <property type="entry name" value="RNaseH_domain"/>
</dbReference>
<keyword evidence="4" id="KW-1185">Reference proteome</keyword>
<protein>
    <recommendedName>
        <fullName evidence="2">RNase H type-1 domain-containing protein</fullName>
    </recommendedName>
</protein>
<dbReference type="PANTHER" id="PTHR47723">
    <property type="entry name" value="OS05G0353850 PROTEIN"/>
    <property type="match status" value="1"/>
</dbReference>
<reference evidence="3 4" key="1">
    <citation type="submission" date="2018-10" db="EMBL/GenBank/DDBJ databases">
        <title>A high-quality apple genome assembly.</title>
        <authorList>
            <person name="Hu J."/>
        </authorList>
    </citation>
    <scope>NUCLEOTIDE SEQUENCE [LARGE SCALE GENOMIC DNA]</scope>
    <source>
        <strain evidence="4">cv. HFTH1</strain>
        <tissue evidence="3">Young leaf</tissue>
    </source>
</reference>
<dbReference type="EMBL" id="RDQH01000328">
    <property type="protein sequence ID" value="RXI06037.1"/>
    <property type="molecule type" value="Genomic_DNA"/>
</dbReference>
<proteinExistence type="predicted"/>
<dbReference type="GO" id="GO:0003676">
    <property type="term" value="F:nucleic acid binding"/>
    <property type="evidence" value="ECO:0007669"/>
    <property type="project" value="InterPro"/>
</dbReference>
<dbReference type="Pfam" id="PF13456">
    <property type="entry name" value="RVT_3"/>
    <property type="match status" value="1"/>
</dbReference>